<dbReference type="InterPro" id="IPR037143">
    <property type="entry name" value="4-PPantetheinyl_Trfase_dom_sf"/>
</dbReference>
<feature type="domain" description="4'-phosphopantetheinyl transferase" evidence="3">
    <location>
        <begin position="125"/>
        <end position="186"/>
    </location>
</feature>
<evidence type="ECO:0000256" key="1">
    <source>
        <dbReference type="ARBA" id="ARBA00010990"/>
    </source>
</evidence>
<gene>
    <name evidence="4" type="ORF">VO63_26605</name>
</gene>
<reference evidence="4 5" key="1">
    <citation type="submission" date="2015-05" db="EMBL/GenBank/DDBJ databases">
        <title>Draft Genome assembly of Streptomyces showdoensis.</title>
        <authorList>
            <person name="Thapa K.K."/>
            <person name="Metsa-Ketela M."/>
        </authorList>
    </citation>
    <scope>NUCLEOTIDE SEQUENCE [LARGE SCALE GENOMIC DNA]</scope>
    <source>
        <strain evidence="4 5">ATCC 15227</strain>
    </source>
</reference>
<dbReference type="EMBL" id="LAQS01000048">
    <property type="protein sequence ID" value="KKZ70869.1"/>
    <property type="molecule type" value="Genomic_DNA"/>
</dbReference>
<evidence type="ECO:0000313" key="4">
    <source>
        <dbReference type="EMBL" id="KKZ70869.1"/>
    </source>
</evidence>
<dbReference type="SUPFAM" id="SSF56214">
    <property type="entry name" value="4'-phosphopantetheinyl transferase"/>
    <property type="match status" value="2"/>
</dbReference>
<comment type="similarity">
    <text evidence="1">Belongs to the P-Pant transferase superfamily. Gsp/Sfp/HetI/AcpT family.</text>
</comment>
<keyword evidence="2" id="KW-0808">Transferase</keyword>
<dbReference type="GO" id="GO:0019878">
    <property type="term" value="P:lysine biosynthetic process via aminoadipic acid"/>
    <property type="evidence" value="ECO:0007669"/>
    <property type="project" value="TreeGrafter"/>
</dbReference>
<organism evidence="4 5">
    <name type="scientific">Streptomyces showdoensis</name>
    <dbReference type="NCBI Taxonomy" id="68268"/>
    <lineage>
        <taxon>Bacteria</taxon>
        <taxon>Bacillati</taxon>
        <taxon>Actinomycetota</taxon>
        <taxon>Actinomycetes</taxon>
        <taxon>Kitasatosporales</taxon>
        <taxon>Streptomycetaceae</taxon>
        <taxon>Streptomyces</taxon>
    </lineage>
</organism>
<dbReference type="AlphaFoldDB" id="A0A2P2GJ30"/>
<dbReference type="InterPro" id="IPR008278">
    <property type="entry name" value="4-PPantetheinyl_Trfase_dom"/>
</dbReference>
<keyword evidence="5" id="KW-1185">Reference proteome</keyword>
<dbReference type="PANTHER" id="PTHR12215">
    <property type="entry name" value="PHOSPHOPANTETHEINE TRANSFERASE"/>
    <property type="match status" value="1"/>
</dbReference>
<dbReference type="PANTHER" id="PTHR12215:SF10">
    <property type="entry name" value="L-AMINOADIPATE-SEMIALDEHYDE DEHYDROGENASE-PHOSPHOPANTETHEINYL TRANSFERASE"/>
    <property type="match status" value="1"/>
</dbReference>
<comment type="caution">
    <text evidence="4">The sequence shown here is derived from an EMBL/GenBank/DDBJ whole genome shotgun (WGS) entry which is preliminary data.</text>
</comment>
<dbReference type="GO" id="GO:0008897">
    <property type="term" value="F:holo-[acyl-carrier-protein] synthase activity"/>
    <property type="evidence" value="ECO:0007669"/>
    <property type="project" value="InterPro"/>
</dbReference>
<dbReference type="GO" id="GO:0005829">
    <property type="term" value="C:cytosol"/>
    <property type="evidence" value="ECO:0007669"/>
    <property type="project" value="TreeGrafter"/>
</dbReference>
<dbReference type="Pfam" id="PF01648">
    <property type="entry name" value="ACPS"/>
    <property type="match status" value="1"/>
</dbReference>
<name>A0A2P2GJ30_STREW</name>
<proteinExistence type="inferred from homology"/>
<evidence type="ECO:0000259" key="3">
    <source>
        <dbReference type="Pfam" id="PF01648"/>
    </source>
</evidence>
<evidence type="ECO:0000256" key="2">
    <source>
        <dbReference type="ARBA" id="ARBA00022679"/>
    </source>
</evidence>
<dbReference type="GO" id="GO:0000287">
    <property type="term" value="F:magnesium ion binding"/>
    <property type="evidence" value="ECO:0007669"/>
    <property type="project" value="InterPro"/>
</dbReference>
<evidence type="ECO:0000313" key="5">
    <source>
        <dbReference type="Proteomes" id="UP000265325"/>
    </source>
</evidence>
<protein>
    <recommendedName>
        <fullName evidence="3">4'-phosphopantetheinyl transferase domain-containing protein</fullName>
    </recommendedName>
</protein>
<dbReference type="Proteomes" id="UP000265325">
    <property type="component" value="Unassembled WGS sequence"/>
</dbReference>
<dbReference type="InterPro" id="IPR050559">
    <property type="entry name" value="P-Pant_transferase_sf"/>
</dbReference>
<dbReference type="Gene3D" id="3.90.470.20">
    <property type="entry name" value="4'-phosphopantetheinyl transferase domain"/>
    <property type="match status" value="1"/>
</dbReference>
<accession>A0A2P2GJ30</accession>
<sequence length="234" mass="23657">MIPREFGRDRAPSGLPVGAEVWLVPPGAVAAGGAAGVLDAEERDRAARLRRAADREVYVAAHTALRVLAGGYLGRAPGAVVFARLDCPGCGGPHGRPVLAERGDALHFSLSHSKGLALVAFAPVPVGADVEAVPEAGTVGQVADSLHPAERSELALLAGAERAAAFTRCWTRKEAYLKGTGQGLSGTGFADTFVGTGARPLPVPGWTLTDVRVPQGFAGACAVRTGAGAAGPAG</sequence>